<keyword evidence="15" id="KW-1185">Reference proteome</keyword>
<evidence type="ECO:0000313" key="15">
    <source>
        <dbReference type="Proteomes" id="UP001054252"/>
    </source>
</evidence>
<dbReference type="Pfam" id="PF00999">
    <property type="entry name" value="Na_H_Exchanger"/>
    <property type="match status" value="1"/>
</dbReference>
<reference evidence="14 15" key="1">
    <citation type="journal article" date="2021" name="Commun. Biol.">
        <title>The genome of Shorea leprosula (Dipterocarpaceae) highlights the ecological relevance of drought in aseasonal tropical rainforests.</title>
        <authorList>
            <person name="Ng K.K.S."/>
            <person name="Kobayashi M.J."/>
            <person name="Fawcett J.A."/>
            <person name="Hatakeyama M."/>
            <person name="Paape T."/>
            <person name="Ng C.H."/>
            <person name="Ang C.C."/>
            <person name="Tnah L.H."/>
            <person name="Lee C.T."/>
            <person name="Nishiyama T."/>
            <person name="Sese J."/>
            <person name="O'Brien M.J."/>
            <person name="Copetti D."/>
            <person name="Mohd Noor M.I."/>
            <person name="Ong R.C."/>
            <person name="Putra M."/>
            <person name="Sireger I.Z."/>
            <person name="Indrioko S."/>
            <person name="Kosugi Y."/>
            <person name="Izuno A."/>
            <person name="Isagi Y."/>
            <person name="Lee S.L."/>
            <person name="Shimizu K.K."/>
        </authorList>
    </citation>
    <scope>NUCLEOTIDE SEQUENCE [LARGE SCALE GENOMIC DNA]</scope>
    <source>
        <strain evidence="14">214</strain>
    </source>
</reference>
<dbReference type="Pfam" id="PF23259">
    <property type="entry name" value="CHX17_C"/>
    <property type="match status" value="1"/>
</dbReference>
<dbReference type="InterPro" id="IPR006153">
    <property type="entry name" value="Cation/H_exchanger_TM"/>
</dbReference>
<keyword evidence="4 10" id="KW-0812">Transmembrane</keyword>
<feature type="transmembrane region" description="Helical" evidence="10">
    <location>
        <begin position="75"/>
        <end position="94"/>
    </location>
</feature>
<feature type="domain" description="Cation/H(+) antiporter C-terminal" evidence="13">
    <location>
        <begin position="617"/>
        <end position="776"/>
    </location>
</feature>
<proteinExistence type="inferred from homology"/>
<feature type="transmembrane region" description="Helical" evidence="10">
    <location>
        <begin position="114"/>
        <end position="135"/>
    </location>
</feature>
<protein>
    <recommendedName>
        <fullName evidence="16">Cation/H+ exchanger domain-containing protein</fullName>
    </recommendedName>
</protein>
<evidence type="ECO:0000259" key="11">
    <source>
        <dbReference type="Pfam" id="PF00999"/>
    </source>
</evidence>
<dbReference type="FunFam" id="1.20.1530.20:FF:000025">
    <property type="entry name" value="Cation/H(+) antiporter 28"/>
    <property type="match status" value="1"/>
</dbReference>
<organism evidence="14 15">
    <name type="scientific">Rubroshorea leprosula</name>
    <dbReference type="NCBI Taxonomy" id="152421"/>
    <lineage>
        <taxon>Eukaryota</taxon>
        <taxon>Viridiplantae</taxon>
        <taxon>Streptophyta</taxon>
        <taxon>Embryophyta</taxon>
        <taxon>Tracheophyta</taxon>
        <taxon>Spermatophyta</taxon>
        <taxon>Magnoliopsida</taxon>
        <taxon>eudicotyledons</taxon>
        <taxon>Gunneridae</taxon>
        <taxon>Pentapetalae</taxon>
        <taxon>rosids</taxon>
        <taxon>malvids</taxon>
        <taxon>Malvales</taxon>
        <taxon>Dipterocarpaceae</taxon>
        <taxon>Rubroshorea</taxon>
    </lineage>
</organism>
<dbReference type="InterPro" id="IPR050794">
    <property type="entry name" value="CPA2_transporter"/>
</dbReference>
<feature type="transmembrane region" description="Helical" evidence="10">
    <location>
        <begin position="220"/>
        <end position="241"/>
    </location>
</feature>
<evidence type="ECO:0000256" key="1">
    <source>
        <dbReference type="ARBA" id="ARBA00004141"/>
    </source>
</evidence>
<dbReference type="InterPro" id="IPR038770">
    <property type="entry name" value="Na+/solute_symporter_sf"/>
</dbReference>
<dbReference type="GO" id="GO:0015297">
    <property type="term" value="F:antiporter activity"/>
    <property type="evidence" value="ECO:0007669"/>
    <property type="project" value="InterPro"/>
</dbReference>
<evidence type="ECO:0000259" key="12">
    <source>
        <dbReference type="Pfam" id="PF23256"/>
    </source>
</evidence>
<dbReference type="InterPro" id="IPR057291">
    <property type="entry name" value="CHX17_2nd"/>
</dbReference>
<comment type="subcellular location">
    <subcellularLocation>
        <location evidence="1">Membrane</location>
        <topology evidence="1">Multi-pass membrane protein</topology>
    </subcellularLocation>
</comment>
<evidence type="ECO:0000256" key="9">
    <source>
        <dbReference type="ARBA" id="ARBA00038341"/>
    </source>
</evidence>
<keyword evidence="7" id="KW-0406">Ion transport</keyword>
<feature type="domain" description="Cation/H+ exchanger transmembrane" evidence="11">
    <location>
        <begin position="32"/>
        <end position="414"/>
    </location>
</feature>
<evidence type="ECO:0000256" key="8">
    <source>
        <dbReference type="ARBA" id="ARBA00023136"/>
    </source>
</evidence>
<evidence type="ECO:0000256" key="3">
    <source>
        <dbReference type="ARBA" id="ARBA00022538"/>
    </source>
</evidence>
<accession>A0AAV5HQU9</accession>
<dbReference type="Proteomes" id="UP001054252">
    <property type="component" value="Unassembled WGS sequence"/>
</dbReference>
<dbReference type="InterPro" id="IPR057290">
    <property type="entry name" value="CHX17_C"/>
</dbReference>
<gene>
    <name evidence="14" type="ORF">SLEP1_g2861</name>
</gene>
<dbReference type="GO" id="GO:0006885">
    <property type="term" value="P:regulation of pH"/>
    <property type="evidence" value="ECO:0007669"/>
    <property type="project" value="TreeGrafter"/>
</dbReference>
<feature type="transmembrane region" description="Helical" evidence="10">
    <location>
        <begin position="400"/>
        <end position="417"/>
    </location>
</feature>
<evidence type="ECO:0008006" key="16">
    <source>
        <dbReference type="Google" id="ProtNLM"/>
    </source>
</evidence>
<dbReference type="Pfam" id="PF23256">
    <property type="entry name" value="CHX17_2nd"/>
    <property type="match status" value="1"/>
</dbReference>
<dbReference type="GO" id="GO:1902600">
    <property type="term" value="P:proton transmembrane transport"/>
    <property type="evidence" value="ECO:0007669"/>
    <property type="project" value="InterPro"/>
</dbReference>
<evidence type="ECO:0000256" key="10">
    <source>
        <dbReference type="SAM" id="Phobius"/>
    </source>
</evidence>
<keyword evidence="8 10" id="KW-0472">Membrane</keyword>
<dbReference type="AlphaFoldDB" id="A0AAV5HQU9"/>
<dbReference type="GO" id="GO:0012505">
    <property type="term" value="C:endomembrane system"/>
    <property type="evidence" value="ECO:0007669"/>
    <property type="project" value="TreeGrafter"/>
</dbReference>
<dbReference type="EMBL" id="BPVZ01000002">
    <property type="protein sequence ID" value="GKU88621.1"/>
    <property type="molecule type" value="Genomic_DNA"/>
</dbReference>
<feature type="transmembrane region" description="Helical" evidence="10">
    <location>
        <begin position="338"/>
        <end position="362"/>
    </location>
</feature>
<feature type="domain" description="Cation/H(+) antiporter central" evidence="12">
    <location>
        <begin position="474"/>
        <end position="612"/>
    </location>
</feature>
<feature type="transmembrane region" description="Helical" evidence="10">
    <location>
        <begin position="368"/>
        <end position="388"/>
    </location>
</feature>
<dbReference type="PANTHER" id="PTHR32468">
    <property type="entry name" value="CATION/H + ANTIPORTER"/>
    <property type="match status" value="1"/>
</dbReference>
<evidence type="ECO:0000256" key="4">
    <source>
        <dbReference type="ARBA" id="ARBA00022692"/>
    </source>
</evidence>
<evidence type="ECO:0000256" key="6">
    <source>
        <dbReference type="ARBA" id="ARBA00022989"/>
    </source>
</evidence>
<feature type="transmembrane region" description="Helical" evidence="10">
    <location>
        <begin position="253"/>
        <end position="274"/>
    </location>
</feature>
<sequence>MMVQASGGNLQCINFVSPDMVNEWTKFVPLILMYVLSRIAHHILRPLSQPYITSDIIIGLCMGALQLVRKSLGDQIILILENIADFGMICYMFVLGLEMDPFVIFKPPMRDAMLAYAGMLTTLILACAITPWLHYSLDPDVIRFTLCLAVSLSGNGSHVLTRLITNLKIGKSDVGKLGIGAAVHSDMITMLLLSIGFVLFPPGYLTTTPQERLKDTIKMGSALMIQTILAAKLSPIFMNWVNNENPEGKTLKGSHLVLSMAFMVIICSCAPWYGYSPFMSAFMAGLFLPSEGRISKWAISKINYTLTILFYPLFFLWIGCRLDLGAFKGLKPITWANFFILLLITTLGKVVGTVICGIMLGFHWPELISLGLLLTAKGHFHVYFGVYAFRKQSIDNTTSLSMLFVVFLSVVQIPFLVNCIIERARQRVPIHRMALQWLEPTSELRILLCFHGPHNVPSLINSTEISRGRPNPGIVVYVTDMIELTDEIAATLVRNNEGAKTPTVTDKSVTEMRDQVTHMFQSYVDENGEGITLRRMLALSTFNDMAQDISALAEDLMVCLIILPFHKNMNADGTLDGGHPGFRYVNRKLLRNAKCSIGILVDRGFGSVQKISKASPLMVAIIFIGGKDDREALTYAGRVAWHPGVKLTVIRFLVDKNSENAPRRVNRRASVAEQEEEMKLDDESFALFYERYIAGGNVAYTEKHLANSSETFNTLRSLQEQEYSLIIVGQGGRVNTVLTMGLNDWQQCPELGPVGDVLSGSGISSKTSILIIQQQSLKGQLDGLSDEFSIM</sequence>
<evidence type="ECO:0000256" key="2">
    <source>
        <dbReference type="ARBA" id="ARBA00022448"/>
    </source>
</evidence>
<evidence type="ECO:0000256" key="5">
    <source>
        <dbReference type="ARBA" id="ARBA00022958"/>
    </source>
</evidence>
<dbReference type="GO" id="GO:0006813">
    <property type="term" value="P:potassium ion transport"/>
    <property type="evidence" value="ECO:0007669"/>
    <property type="project" value="UniProtKB-KW"/>
</dbReference>
<feature type="transmembrane region" description="Helical" evidence="10">
    <location>
        <begin position="177"/>
        <end position="200"/>
    </location>
</feature>
<keyword evidence="2" id="KW-0813">Transport</keyword>
<keyword evidence="3" id="KW-0633">Potassium transport</keyword>
<dbReference type="GO" id="GO:0016020">
    <property type="term" value="C:membrane"/>
    <property type="evidence" value="ECO:0007669"/>
    <property type="project" value="UniProtKB-SubCell"/>
</dbReference>
<keyword evidence="6 10" id="KW-1133">Transmembrane helix</keyword>
<evidence type="ECO:0000256" key="7">
    <source>
        <dbReference type="ARBA" id="ARBA00023065"/>
    </source>
</evidence>
<dbReference type="PANTHER" id="PTHR32468:SF145">
    <property type="entry name" value="CATION_H(+) ANTIPORTER 28"/>
    <property type="match status" value="1"/>
</dbReference>
<keyword evidence="5" id="KW-0630">Potassium</keyword>
<evidence type="ECO:0000313" key="14">
    <source>
        <dbReference type="EMBL" id="GKU88621.1"/>
    </source>
</evidence>
<comment type="caution">
    <text evidence="14">The sequence shown here is derived from an EMBL/GenBank/DDBJ whole genome shotgun (WGS) entry which is preliminary data.</text>
</comment>
<feature type="transmembrane region" description="Helical" evidence="10">
    <location>
        <begin position="294"/>
        <end position="318"/>
    </location>
</feature>
<name>A0AAV5HQU9_9ROSI</name>
<dbReference type="Gene3D" id="1.20.1530.20">
    <property type="match status" value="1"/>
</dbReference>
<comment type="similarity">
    <text evidence="9">Belongs to the monovalent cation:proton antiporter 2 (CPA2) transporter (TC 2.A.37) family. CHX (TC 2.A.37.4) subfamily.</text>
</comment>
<evidence type="ECO:0000259" key="13">
    <source>
        <dbReference type="Pfam" id="PF23259"/>
    </source>
</evidence>